<feature type="compositionally biased region" description="Basic residues" evidence="1">
    <location>
        <begin position="395"/>
        <end position="405"/>
    </location>
</feature>
<feature type="compositionally biased region" description="Basic residues" evidence="1">
    <location>
        <begin position="118"/>
        <end position="141"/>
    </location>
</feature>
<feature type="compositionally biased region" description="Low complexity" evidence="1">
    <location>
        <begin position="16"/>
        <end position="27"/>
    </location>
</feature>
<feature type="region of interest" description="Disordered" evidence="1">
    <location>
        <begin position="317"/>
        <end position="507"/>
    </location>
</feature>
<evidence type="ECO:0000313" key="3">
    <source>
        <dbReference type="Proteomes" id="UP000799770"/>
    </source>
</evidence>
<feature type="compositionally biased region" description="Basic and acidic residues" evidence="1">
    <location>
        <begin position="412"/>
        <end position="442"/>
    </location>
</feature>
<dbReference type="Proteomes" id="UP000799770">
    <property type="component" value="Unassembled WGS sequence"/>
</dbReference>
<feature type="compositionally biased region" description="Basic and acidic residues" evidence="1">
    <location>
        <begin position="326"/>
        <end position="340"/>
    </location>
</feature>
<gene>
    <name evidence="2" type="ORF">BDV96DRAFT_594795</name>
</gene>
<dbReference type="AlphaFoldDB" id="A0A6A5ZR42"/>
<proteinExistence type="predicted"/>
<feature type="compositionally biased region" description="Basic residues" evidence="1">
    <location>
        <begin position="1"/>
        <end position="15"/>
    </location>
</feature>
<evidence type="ECO:0000313" key="2">
    <source>
        <dbReference type="EMBL" id="KAF2121615.1"/>
    </source>
</evidence>
<keyword evidence="3" id="KW-1185">Reference proteome</keyword>
<dbReference type="EMBL" id="ML977312">
    <property type="protein sequence ID" value="KAF2121615.1"/>
    <property type="molecule type" value="Genomic_DNA"/>
</dbReference>
<sequence>MAPRKTAKAKAKAAKPKASVKSTAAKPSKVEKTIAPAAGRSTRVTRATAAKAKPAASAEEDANDAPPPQPTRATRAPRSRAKLPTPPLDSISPASSASDKKVIILAPPSPPSTETKAPVKRAPKLSARPKKPPTIRHPKGAHFKDSVEGNGQSNNHQESERGKDVNAPSDTSDDADDSDSSIDSDAEEEPKEVVDPTYFDTTGCIPGVDIAGLDDIHYSKHRKIPGQANSPADYKGKVPWKNVWKPETLKARGGNKEDFVQYLTACGLEKGHYDGLDATGLAGLCSERQKMNEEVAKKEEWEVKEKLKAKKKAARALANKATKAKVAKESVTEAPNDKTKPLKTSVKKTTVPKKVTVPTSGSDLKVIEYNPPMAAEKPKRKRSTEDDGDEERLKHPAKPMKKTKAAKADAQSNKKDDEDAGQKDKVDPADTKDTLKVQDEQTSKTATKRKRGDENDKNEEDLKIGEVDGPKVRAQPRKKAKVKAASDENNAVPADARPKAQPQRRKA</sequence>
<feature type="compositionally biased region" description="Low complexity" evidence="1">
    <location>
        <begin position="37"/>
        <end position="57"/>
    </location>
</feature>
<reference evidence="2" key="1">
    <citation type="journal article" date="2020" name="Stud. Mycol.">
        <title>101 Dothideomycetes genomes: a test case for predicting lifestyles and emergence of pathogens.</title>
        <authorList>
            <person name="Haridas S."/>
            <person name="Albert R."/>
            <person name="Binder M."/>
            <person name="Bloem J."/>
            <person name="Labutti K."/>
            <person name="Salamov A."/>
            <person name="Andreopoulos B."/>
            <person name="Baker S."/>
            <person name="Barry K."/>
            <person name="Bills G."/>
            <person name="Bluhm B."/>
            <person name="Cannon C."/>
            <person name="Castanera R."/>
            <person name="Culley D."/>
            <person name="Daum C."/>
            <person name="Ezra D."/>
            <person name="Gonzalez J."/>
            <person name="Henrissat B."/>
            <person name="Kuo A."/>
            <person name="Liang C."/>
            <person name="Lipzen A."/>
            <person name="Lutzoni F."/>
            <person name="Magnuson J."/>
            <person name="Mondo S."/>
            <person name="Nolan M."/>
            <person name="Ohm R."/>
            <person name="Pangilinan J."/>
            <person name="Park H.-J."/>
            <person name="Ramirez L."/>
            <person name="Alfaro M."/>
            <person name="Sun H."/>
            <person name="Tritt A."/>
            <person name="Yoshinaga Y."/>
            <person name="Zwiers L.-H."/>
            <person name="Turgeon B."/>
            <person name="Goodwin S."/>
            <person name="Spatafora J."/>
            <person name="Crous P."/>
            <person name="Grigoriev I."/>
        </authorList>
    </citation>
    <scope>NUCLEOTIDE SEQUENCE</scope>
    <source>
        <strain evidence="2">CBS 627.86</strain>
    </source>
</reference>
<feature type="region of interest" description="Disordered" evidence="1">
    <location>
        <begin position="1"/>
        <end position="202"/>
    </location>
</feature>
<feature type="compositionally biased region" description="Acidic residues" evidence="1">
    <location>
        <begin position="171"/>
        <end position="190"/>
    </location>
</feature>
<name>A0A6A5ZR42_9PLEO</name>
<organism evidence="2 3">
    <name type="scientific">Lophiotrema nucula</name>
    <dbReference type="NCBI Taxonomy" id="690887"/>
    <lineage>
        <taxon>Eukaryota</taxon>
        <taxon>Fungi</taxon>
        <taxon>Dikarya</taxon>
        <taxon>Ascomycota</taxon>
        <taxon>Pezizomycotina</taxon>
        <taxon>Dothideomycetes</taxon>
        <taxon>Pleosporomycetidae</taxon>
        <taxon>Pleosporales</taxon>
        <taxon>Lophiotremataceae</taxon>
        <taxon>Lophiotrema</taxon>
    </lineage>
</organism>
<protein>
    <submittedName>
        <fullName evidence="2">Uncharacterized protein</fullName>
    </submittedName>
</protein>
<accession>A0A6A5ZR42</accession>
<feature type="compositionally biased region" description="Low complexity" evidence="1">
    <location>
        <begin position="342"/>
        <end position="359"/>
    </location>
</feature>
<feature type="compositionally biased region" description="Basic and acidic residues" evidence="1">
    <location>
        <begin position="451"/>
        <end position="471"/>
    </location>
</feature>
<evidence type="ECO:0000256" key="1">
    <source>
        <dbReference type="SAM" id="MobiDB-lite"/>
    </source>
</evidence>